<dbReference type="InterPro" id="IPR000322">
    <property type="entry name" value="Glyco_hydro_31_TIM"/>
</dbReference>
<evidence type="ECO:0000256" key="2">
    <source>
        <dbReference type="ARBA" id="ARBA00004833"/>
    </source>
</evidence>
<dbReference type="GO" id="GO:0030246">
    <property type="term" value="F:carbohydrate binding"/>
    <property type="evidence" value="ECO:0007669"/>
    <property type="project" value="InterPro"/>
</dbReference>
<comment type="similarity">
    <text evidence="3">Belongs to the glycosyl hydrolase 31 family.</text>
</comment>
<keyword evidence="7" id="KW-0325">Glycoprotein</keyword>
<comment type="subcellular location">
    <subcellularLocation>
        <location evidence="1">Endoplasmic reticulum</location>
    </subcellularLocation>
</comment>
<evidence type="ECO:0000313" key="14">
    <source>
        <dbReference type="EMBL" id="KAK6591216.1"/>
    </source>
</evidence>
<dbReference type="GO" id="GO:0090599">
    <property type="term" value="F:alpha-glucosidase activity"/>
    <property type="evidence" value="ECO:0007669"/>
    <property type="project" value="TreeGrafter"/>
</dbReference>
<feature type="domain" description="Glycoside hydrolase family 31 TIM barrel" evidence="11">
    <location>
        <begin position="518"/>
        <end position="616"/>
    </location>
</feature>
<dbReference type="Gene3D" id="3.20.20.80">
    <property type="entry name" value="Glycosidases"/>
    <property type="match status" value="2"/>
</dbReference>
<evidence type="ECO:0000256" key="1">
    <source>
        <dbReference type="ARBA" id="ARBA00004240"/>
    </source>
</evidence>
<comment type="pathway">
    <text evidence="2">Glycan metabolism; N-glycan metabolism.</text>
</comment>
<dbReference type="Proteomes" id="UP001311799">
    <property type="component" value="Unassembled WGS sequence"/>
</dbReference>
<dbReference type="InterPro" id="IPR048395">
    <property type="entry name" value="Glyco_hydro_31_C"/>
</dbReference>
<reference evidence="14 15" key="1">
    <citation type="submission" date="2023-10" db="EMBL/GenBank/DDBJ databases">
        <title>Comparative genomics analysis reveals potential genetic determinants of host preference in Cryptosporidium xiaoi.</title>
        <authorList>
            <person name="Xiao L."/>
            <person name="Li J."/>
        </authorList>
    </citation>
    <scope>NUCLEOTIDE SEQUENCE [LARGE SCALE GENOMIC DNA]</scope>
    <source>
        <strain evidence="14 15">52996</strain>
    </source>
</reference>
<dbReference type="PANTHER" id="PTHR22762">
    <property type="entry name" value="ALPHA-GLUCOSIDASE"/>
    <property type="match status" value="1"/>
</dbReference>
<feature type="chain" id="PRO_5043653869" description="Glucosidase II subunit alpha" evidence="10">
    <location>
        <begin position="21"/>
        <end position="1287"/>
    </location>
</feature>
<evidence type="ECO:0000259" key="12">
    <source>
        <dbReference type="Pfam" id="PF13802"/>
    </source>
</evidence>
<sequence>MYVFLKIIFLLLLLKRLTYASNKFKTCNENLFCKRYKEYVDYLNHKYKSKGDNETTIWSIDDNSILFFENCNKLKYNENCSTISFNLHNTYYREIPPLKCVIFIYSIGIFRIQIDETKPYSGFKRYRVGRDVIFGDNEINNYLIDGNNYDIVINEVNGSSYHENAGNKNNHVNFKGEIGEFGENFMKNNSNYHAKVTKYNDKVIFVIPKLDNIDSLYNNDTDKCEFKIEIYYKPFGIKSYYCNNKIVSINGNKLFNFERSGRVYNLKNKKNKHIISMRSLYSDPLKSSIIDDKLNSDAYSGHFNYHLKDLIIYYIRMLKNIFKYIFMYRIGNNLYANIDIKNVIDAADIYPRGLWAEIYDRFVDFKYNGPTSVGLDIQIYNSNDVYGFSEKACPLNLKDFEEPYRFYNVDSYKYKLNNTDPMYGSIPLLISLSDVSSNNINYLNKTKTNSEVIYSSIMWLNPSDTYVKLYKRNDSNNIKYIDSWWVSETGIIDLSIFVSNDIERHYYLLNMITGFPLFAPRFSFGFHYSKWEETNESRILEMDRFLESNNIPFDSIWLDIEYTKNKSYLVVDESKFPNINNLIDILGKKDKYLIFISDPHISVGGKYIYSFFEKLKYCHHKYIKYKLNYKNIIYYYFKNKTFNFKYINIKNCDKYKSINNIHNTRLITVSIKSPWIQVPSLTQIKDGENVYNPNNDFVGVCWPGKSKYLDFFSPIVQNYYSNYYKKLFNNYTNIGYWLDMNEPTVFNLPEQTLPKQTIYNYYNLEEREIHSLYSFYNVKSVFNGLLNKFKINRRPFILSRSFWFGSNRYSFVWTGDSESNWNHYYSTININVKNAICGFSLTGSDIGGYEGNPEKKLYIRWHQLGIWFPFYREHSSINSLSREFLFKDNLLSGIISKYVNLRYKLIPYWYTLSAYYSFFGIPIIKPLFWLNPNNSKLRSIENSFVVGDSFMINILLKSGYTTINIYSFIANFKYINHYFNYNNNIYNIWYDFYSENVFIDNYKQLFNNEVLDSTPDLVKGGSIIPISHNKFTNSSYSSNAQLDNPFGIKVYLSGKVFTSYLFRYFITNNNNNNNNNNDLYNNYIIDPITLHSEGSIYLDDGITYSYLNKNEYIFDDIVFKVNFTNGNSKKGDKYNCDNIYSLFKYDNILSSLDLKLQSELFNYFRSNFEYNIFLKPKKINSIHSYNIENININDNTNNIHSDNYHSGSQVLNINKNIEYIKIIGFFTKPREIYAVIKDQRLALRYELKMIDFNYKSNYIGKLYSIKIYIDQQLINFGDYNWVIKIFI</sequence>
<evidence type="ECO:0000256" key="3">
    <source>
        <dbReference type="ARBA" id="ARBA00007806"/>
    </source>
</evidence>
<dbReference type="GO" id="GO:0005975">
    <property type="term" value="P:carbohydrate metabolic process"/>
    <property type="evidence" value="ECO:0007669"/>
    <property type="project" value="InterPro"/>
</dbReference>
<dbReference type="CDD" id="cd14752">
    <property type="entry name" value="GH31_N"/>
    <property type="match status" value="1"/>
</dbReference>
<evidence type="ECO:0000259" key="13">
    <source>
        <dbReference type="Pfam" id="PF21365"/>
    </source>
</evidence>
<dbReference type="GO" id="GO:0006491">
    <property type="term" value="P:N-glycan processing"/>
    <property type="evidence" value="ECO:0007669"/>
    <property type="project" value="TreeGrafter"/>
</dbReference>
<evidence type="ECO:0000256" key="5">
    <source>
        <dbReference type="ARBA" id="ARBA00022801"/>
    </source>
</evidence>
<name>A0AAV9Y2Q6_9CRYT</name>
<keyword evidence="4 10" id="KW-0732">Signal</keyword>
<evidence type="ECO:0000256" key="10">
    <source>
        <dbReference type="SAM" id="SignalP"/>
    </source>
</evidence>
<comment type="caution">
    <text evidence="14">The sequence shown here is derived from an EMBL/GenBank/DDBJ whole genome shotgun (WGS) entry which is preliminary data.</text>
</comment>
<dbReference type="GO" id="GO:0005783">
    <property type="term" value="C:endoplasmic reticulum"/>
    <property type="evidence" value="ECO:0007669"/>
    <property type="project" value="UniProtKB-SubCell"/>
</dbReference>
<accession>A0AAV9Y2Q6</accession>
<dbReference type="PANTHER" id="PTHR22762:SF54">
    <property type="entry name" value="BCDNA.GH04962"/>
    <property type="match status" value="1"/>
</dbReference>
<feature type="domain" description="Glycosyl hydrolase family 31 C-terminal" evidence="13">
    <location>
        <begin position="920"/>
        <end position="1024"/>
    </location>
</feature>
<evidence type="ECO:0000256" key="4">
    <source>
        <dbReference type="ARBA" id="ARBA00022729"/>
    </source>
</evidence>
<feature type="signal peptide" evidence="10">
    <location>
        <begin position="1"/>
        <end position="20"/>
    </location>
</feature>
<evidence type="ECO:0000313" key="15">
    <source>
        <dbReference type="Proteomes" id="UP001311799"/>
    </source>
</evidence>
<dbReference type="SUPFAM" id="SSF51445">
    <property type="entry name" value="(Trans)glycosidases"/>
    <property type="match status" value="1"/>
</dbReference>
<dbReference type="Gene3D" id="2.60.40.1760">
    <property type="entry name" value="glycosyl hydrolase (family 31)"/>
    <property type="match status" value="1"/>
</dbReference>
<dbReference type="Pfam" id="PF13802">
    <property type="entry name" value="Gal_mutarotas_2"/>
    <property type="match status" value="1"/>
</dbReference>
<dbReference type="InterPro" id="IPR011013">
    <property type="entry name" value="Gal_mutarotase_sf_dom"/>
</dbReference>
<keyword evidence="8" id="KW-0326">Glycosidase</keyword>
<evidence type="ECO:0000256" key="6">
    <source>
        <dbReference type="ARBA" id="ARBA00022824"/>
    </source>
</evidence>
<protein>
    <recommendedName>
        <fullName evidence="9">Glucosidase II subunit alpha</fullName>
    </recommendedName>
</protein>
<proteinExistence type="inferred from homology"/>
<evidence type="ECO:0000256" key="9">
    <source>
        <dbReference type="ARBA" id="ARBA00042895"/>
    </source>
</evidence>
<evidence type="ECO:0000256" key="7">
    <source>
        <dbReference type="ARBA" id="ARBA00023180"/>
    </source>
</evidence>
<feature type="domain" description="Glycoside hydrolase family 31 TIM barrel" evidence="11">
    <location>
        <begin position="637"/>
        <end position="912"/>
    </location>
</feature>
<gene>
    <name evidence="14" type="ORF">RS030_101648</name>
</gene>
<keyword evidence="6" id="KW-0256">Endoplasmic reticulum</keyword>
<keyword evidence="5" id="KW-0378">Hydrolase</keyword>
<dbReference type="InterPro" id="IPR017853">
    <property type="entry name" value="GH"/>
</dbReference>
<dbReference type="Pfam" id="PF21365">
    <property type="entry name" value="Glyco_hydro_31_3rd"/>
    <property type="match status" value="1"/>
</dbReference>
<feature type="domain" description="Glycoside hydrolase family 31 N-terminal" evidence="12">
    <location>
        <begin position="222"/>
        <end position="433"/>
    </location>
</feature>
<organism evidence="14 15">
    <name type="scientific">Cryptosporidium xiaoi</name>
    <dbReference type="NCBI Taxonomy" id="659607"/>
    <lineage>
        <taxon>Eukaryota</taxon>
        <taxon>Sar</taxon>
        <taxon>Alveolata</taxon>
        <taxon>Apicomplexa</taxon>
        <taxon>Conoidasida</taxon>
        <taxon>Coccidia</taxon>
        <taxon>Eucoccidiorida</taxon>
        <taxon>Eimeriorina</taxon>
        <taxon>Cryptosporidiidae</taxon>
        <taxon>Cryptosporidium</taxon>
    </lineage>
</organism>
<evidence type="ECO:0000259" key="11">
    <source>
        <dbReference type="Pfam" id="PF01055"/>
    </source>
</evidence>
<dbReference type="InterPro" id="IPR025887">
    <property type="entry name" value="Glyco_hydro_31_N_dom"/>
</dbReference>
<dbReference type="Pfam" id="PF01055">
    <property type="entry name" value="Glyco_hydro_31_2nd"/>
    <property type="match status" value="2"/>
</dbReference>
<dbReference type="EMBL" id="JAWDEY010000001">
    <property type="protein sequence ID" value="KAK6591216.1"/>
    <property type="molecule type" value="Genomic_DNA"/>
</dbReference>
<dbReference type="SUPFAM" id="SSF74650">
    <property type="entry name" value="Galactose mutarotase-like"/>
    <property type="match status" value="1"/>
</dbReference>
<keyword evidence="15" id="KW-1185">Reference proteome</keyword>
<evidence type="ECO:0000256" key="8">
    <source>
        <dbReference type="ARBA" id="ARBA00023295"/>
    </source>
</evidence>